<evidence type="ECO:0000256" key="1">
    <source>
        <dbReference type="SAM" id="MobiDB-lite"/>
    </source>
</evidence>
<evidence type="ECO:0000313" key="3">
    <source>
        <dbReference type="Proteomes" id="UP001211907"/>
    </source>
</evidence>
<feature type="region of interest" description="Disordered" evidence="1">
    <location>
        <begin position="1"/>
        <end position="63"/>
    </location>
</feature>
<feature type="region of interest" description="Disordered" evidence="1">
    <location>
        <begin position="296"/>
        <end position="323"/>
    </location>
</feature>
<feature type="compositionally biased region" description="Basic and acidic residues" evidence="1">
    <location>
        <begin position="27"/>
        <end position="38"/>
    </location>
</feature>
<proteinExistence type="predicted"/>
<protein>
    <submittedName>
        <fullName evidence="2">Uncharacterized protein</fullName>
    </submittedName>
</protein>
<gene>
    <name evidence="2" type="ORF">HK100_004541</name>
</gene>
<sequence length="323" mass="36604">MNRKVRTRGIIDPLRNYDRRPVKRHRTEVEDGNIRPQEECEGELFQKQAQKQKSNGKRQSKIVNADTNSARALSSEFSSPLSCPATPVIPFAASLFNSEMIGTASNNYSNNYNDDDSNNAKNNNKNNSKVLIPDEDNVDFEFNELALKKRKMTLPKQPMLSKNSSSYLLNIPFAEDFEIDKILREQESSEDLIINHGVEKFKQIIDLLDPAYFLPTPEDQNENEMDLNYSDTSNSALFLQSASFIRENNFANISPIFPAQNVELRIPIASNPDTESEKIPSMSQYFENSFDFESFEHEDHTEDDDSSIQGIENGVGGVATNNV</sequence>
<reference evidence="2" key="1">
    <citation type="submission" date="2020-05" db="EMBL/GenBank/DDBJ databases">
        <title>Phylogenomic resolution of chytrid fungi.</title>
        <authorList>
            <person name="Stajich J.E."/>
            <person name="Amses K."/>
            <person name="Simmons R."/>
            <person name="Seto K."/>
            <person name="Myers J."/>
            <person name="Bonds A."/>
            <person name="Quandt C.A."/>
            <person name="Barry K."/>
            <person name="Liu P."/>
            <person name="Grigoriev I."/>
            <person name="Longcore J.E."/>
            <person name="James T.Y."/>
        </authorList>
    </citation>
    <scope>NUCLEOTIDE SEQUENCE</scope>
    <source>
        <strain evidence="2">JEL0513</strain>
    </source>
</reference>
<comment type="caution">
    <text evidence="2">The sequence shown here is derived from an EMBL/GenBank/DDBJ whole genome shotgun (WGS) entry which is preliminary data.</text>
</comment>
<dbReference type="Proteomes" id="UP001211907">
    <property type="component" value="Unassembled WGS sequence"/>
</dbReference>
<name>A0AAD5SVJ1_9FUNG</name>
<organism evidence="2 3">
    <name type="scientific">Physocladia obscura</name>
    <dbReference type="NCBI Taxonomy" id="109957"/>
    <lineage>
        <taxon>Eukaryota</taxon>
        <taxon>Fungi</taxon>
        <taxon>Fungi incertae sedis</taxon>
        <taxon>Chytridiomycota</taxon>
        <taxon>Chytridiomycota incertae sedis</taxon>
        <taxon>Chytridiomycetes</taxon>
        <taxon>Chytridiales</taxon>
        <taxon>Chytriomycetaceae</taxon>
        <taxon>Physocladia</taxon>
    </lineage>
</organism>
<dbReference type="EMBL" id="JADGJH010002221">
    <property type="protein sequence ID" value="KAJ3101475.1"/>
    <property type="molecule type" value="Genomic_DNA"/>
</dbReference>
<dbReference type="AlphaFoldDB" id="A0AAD5SVJ1"/>
<accession>A0AAD5SVJ1</accession>
<keyword evidence="3" id="KW-1185">Reference proteome</keyword>
<evidence type="ECO:0000313" key="2">
    <source>
        <dbReference type="EMBL" id="KAJ3101475.1"/>
    </source>
</evidence>